<organism evidence="2 3">
    <name type="scientific">Albugo candida</name>
    <dbReference type="NCBI Taxonomy" id="65357"/>
    <lineage>
        <taxon>Eukaryota</taxon>
        <taxon>Sar</taxon>
        <taxon>Stramenopiles</taxon>
        <taxon>Oomycota</taxon>
        <taxon>Peronosporomycetes</taxon>
        <taxon>Albuginales</taxon>
        <taxon>Albuginaceae</taxon>
        <taxon>Albugo</taxon>
    </lineage>
</organism>
<comment type="caution">
    <text evidence="2">The sequence shown here is derived from an EMBL/GenBank/DDBJ whole genome shotgun (WGS) entry which is preliminary data.</text>
</comment>
<accession>A0A024GKM6</accession>
<sequence length="245" mass="28213">MACWKRLISRGRSTISAFFSGSVSLIYVTWLTKGLCVFFGMLLMGGIGSFTLHQMISPEIANVFHERNQLRFELSVLHTHFENISQVAQSRLEMIHLLEKQLEKEILHAAEVTAAARIADAATAAMIGTYGNASFNDLDAKWTLSFVRNETKPSDQSYLRDTMRRYQVKYWLPTLLYTLMLSSVLLFCAFVRIKRLASAEMMPNRFHSVQELEQRRLRQTESSNSFMERDEESLIFEHQHGDSMV</sequence>
<name>A0A024GKM6_9STRA</name>
<dbReference type="Proteomes" id="UP000053237">
    <property type="component" value="Unassembled WGS sequence"/>
</dbReference>
<dbReference type="EMBL" id="CAIX01000163">
    <property type="protein sequence ID" value="CCI47289.1"/>
    <property type="molecule type" value="Genomic_DNA"/>
</dbReference>
<keyword evidence="3" id="KW-1185">Reference proteome</keyword>
<proteinExistence type="predicted"/>
<keyword evidence="1" id="KW-0812">Transmembrane</keyword>
<gene>
    <name evidence="2" type="ORF">BN9_082960</name>
</gene>
<feature type="transmembrane region" description="Helical" evidence="1">
    <location>
        <begin position="170"/>
        <end position="193"/>
    </location>
</feature>
<reference evidence="2 3" key="1">
    <citation type="submission" date="2012-05" db="EMBL/GenBank/DDBJ databases">
        <title>Recombination and specialization in a pathogen metapopulation.</title>
        <authorList>
            <person name="Gardiner A."/>
            <person name="Kemen E."/>
            <person name="Schultz-Larsen T."/>
            <person name="MacLean D."/>
            <person name="Van Oosterhout C."/>
            <person name="Jones J.D.G."/>
        </authorList>
    </citation>
    <scope>NUCLEOTIDE SEQUENCE [LARGE SCALE GENOMIC DNA]</scope>
    <source>
        <strain evidence="2 3">Ac Nc2</strain>
    </source>
</reference>
<keyword evidence="1" id="KW-1133">Transmembrane helix</keyword>
<dbReference type="AlphaFoldDB" id="A0A024GKM6"/>
<dbReference type="InParanoid" id="A0A024GKM6"/>
<evidence type="ECO:0000256" key="1">
    <source>
        <dbReference type="SAM" id="Phobius"/>
    </source>
</evidence>
<keyword evidence="1" id="KW-0472">Membrane</keyword>
<dbReference type="STRING" id="65357.A0A024GKM6"/>
<evidence type="ECO:0000313" key="3">
    <source>
        <dbReference type="Proteomes" id="UP000053237"/>
    </source>
</evidence>
<protein>
    <submittedName>
        <fullName evidence="2">Uncharacterized protein</fullName>
    </submittedName>
</protein>
<dbReference type="OrthoDB" id="167989at2759"/>
<evidence type="ECO:0000313" key="2">
    <source>
        <dbReference type="EMBL" id="CCI47289.1"/>
    </source>
</evidence>